<evidence type="ECO:0000256" key="1">
    <source>
        <dbReference type="SAM" id="SignalP"/>
    </source>
</evidence>
<keyword evidence="3" id="KW-1185">Reference proteome</keyword>
<evidence type="ECO:0000313" key="2">
    <source>
        <dbReference type="EMBL" id="MBD7947020.1"/>
    </source>
</evidence>
<feature type="signal peptide" evidence="1">
    <location>
        <begin position="1"/>
        <end position="17"/>
    </location>
</feature>
<evidence type="ECO:0008006" key="4">
    <source>
        <dbReference type="Google" id="ProtNLM"/>
    </source>
</evidence>
<feature type="chain" id="PRO_5046462363" description="DUF4878 domain-containing protein" evidence="1">
    <location>
        <begin position="18"/>
        <end position="119"/>
    </location>
</feature>
<gene>
    <name evidence="2" type="ORF">H9653_03120</name>
</gene>
<reference evidence="2 3" key="1">
    <citation type="submission" date="2020-08" db="EMBL/GenBank/DDBJ databases">
        <title>A Genomic Blueprint of the Chicken Gut Microbiome.</title>
        <authorList>
            <person name="Gilroy R."/>
            <person name="Ravi A."/>
            <person name="Getino M."/>
            <person name="Pursley I."/>
            <person name="Horton D.L."/>
            <person name="Alikhan N.-F."/>
            <person name="Baker D."/>
            <person name="Gharbi K."/>
            <person name="Hall N."/>
            <person name="Watson M."/>
            <person name="Adriaenssens E.M."/>
            <person name="Foster-Nyarko E."/>
            <person name="Jarju S."/>
            <person name="Secka A."/>
            <person name="Antonio M."/>
            <person name="Oren A."/>
            <person name="Chaudhuri R."/>
            <person name="La Ragione R.M."/>
            <person name="Hildebrand F."/>
            <person name="Pallen M.J."/>
        </authorList>
    </citation>
    <scope>NUCLEOTIDE SEQUENCE [LARGE SCALE GENOMIC DNA]</scope>
    <source>
        <strain evidence="2 3">Sa4CVA2</strain>
    </source>
</reference>
<organism evidence="2 3">
    <name type="scientific">Psychrobacter communis</name>
    <dbReference type="NCBI Taxonomy" id="2762238"/>
    <lineage>
        <taxon>Bacteria</taxon>
        <taxon>Pseudomonadati</taxon>
        <taxon>Pseudomonadota</taxon>
        <taxon>Gammaproteobacteria</taxon>
        <taxon>Moraxellales</taxon>
        <taxon>Moraxellaceae</taxon>
        <taxon>Psychrobacter</taxon>
    </lineage>
</organism>
<accession>A0ABR8RGX6</accession>
<evidence type="ECO:0000313" key="3">
    <source>
        <dbReference type="Proteomes" id="UP000606724"/>
    </source>
</evidence>
<protein>
    <recommendedName>
        <fullName evidence="4">DUF4878 domain-containing protein</fullName>
    </recommendedName>
</protein>
<keyword evidence="1" id="KW-0732">Signal</keyword>
<proteinExistence type="predicted"/>
<name>A0ABR8RGX6_9GAMM</name>
<sequence length="119" mass="13491">MTLLLLYILFFVTYSKAPPDSTVEQLIAAQYKEGIKIMQAAKTNASNNKNDKMAQDISSLMERMMPTLERVENIDCNRVKGNRTYSCTADITQTMAGNSRTNKTIFNVYHAKGEWTLDN</sequence>
<dbReference type="EMBL" id="JACSQR010000005">
    <property type="protein sequence ID" value="MBD7947020.1"/>
    <property type="molecule type" value="Genomic_DNA"/>
</dbReference>
<comment type="caution">
    <text evidence="2">The sequence shown here is derived from an EMBL/GenBank/DDBJ whole genome shotgun (WGS) entry which is preliminary data.</text>
</comment>
<dbReference type="Proteomes" id="UP000606724">
    <property type="component" value="Unassembled WGS sequence"/>
</dbReference>